<keyword evidence="2" id="KW-0328">Glycosyltransferase</keyword>
<keyword evidence="2" id="KW-0808">Transferase</keyword>
<dbReference type="STRING" id="869213.GCA_000517085_04246"/>
<proteinExistence type="predicted"/>
<feature type="domain" description="Glycosyl transferase family 28 C-terminal" evidence="1">
    <location>
        <begin position="236"/>
        <end position="310"/>
    </location>
</feature>
<evidence type="ECO:0000313" key="2">
    <source>
        <dbReference type="EMBL" id="GAF02811.1"/>
    </source>
</evidence>
<gene>
    <name evidence="2" type="ORF">JCM21142_41456</name>
</gene>
<evidence type="ECO:0000259" key="1">
    <source>
        <dbReference type="Pfam" id="PF04101"/>
    </source>
</evidence>
<sequence>MVCPLNWGLGHASRMIPLVHKLLQEGNQVLLGGDGQALQLISAEFPQLKTIHIPDIEVHFSPNKISLNLLNLGIRMLLTSCKEHRILKKVIDTNTIDVIISDNRYGLWSTHIKSILVTHQPMIKLPKPFGFAEFVVHLLLQRFIRRFNECWIPDYADKNKSLSGDLSHKYKLASNARFIGPLSRFNYIRAQATQHVYDIVVVLSGPEPMRTQLEEELRKVLLRSKYSTMIVQGKPHEKVILKKHKNVHSIAHLSAPQLKYAILKSALCICRSGYSSIMDITSLRVKAVLIPTPGQTEQLYLSQHLKHQFCILSQQDISAHLLSIIAQRISPNK</sequence>
<dbReference type="PANTHER" id="PTHR21015">
    <property type="entry name" value="UDP-N-ACETYLGLUCOSAMINE--N-ACETYLMURAMYL-(PENTAPEPTIDE) PYROPHOSPHORYL-UNDECAPRENOL N-ACETYLGLUCOSAMINE TRANSFERASE 1"/>
    <property type="match status" value="1"/>
</dbReference>
<dbReference type="Proteomes" id="UP000019402">
    <property type="component" value="Unassembled WGS sequence"/>
</dbReference>
<organism evidence="2 3">
    <name type="scientific">Saccharicrinis fermentans DSM 9555 = JCM 21142</name>
    <dbReference type="NCBI Taxonomy" id="869213"/>
    <lineage>
        <taxon>Bacteria</taxon>
        <taxon>Pseudomonadati</taxon>
        <taxon>Bacteroidota</taxon>
        <taxon>Bacteroidia</taxon>
        <taxon>Marinilabiliales</taxon>
        <taxon>Marinilabiliaceae</taxon>
        <taxon>Saccharicrinis</taxon>
    </lineage>
</organism>
<reference evidence="2 3" key="1">
    <citation type="journal article" date="2014" name="Genome Announc.">
        <title>Draft Genome Sequence of Cytophaga fermentans JCM 21142T, a Facultative Anaerobe Isolated from Marine Mud.</title>
        <authorList>
            <person name="Starns D."/>
            <person name="Oshima K."/>
            <person name="Suda W."/>
            <person name="Iino T."/>
            <person name="Yuki M."/>
            <person name="Inoue J."/>
            <person name="Kitamura K."/>
            <person name="Iida T."/>
            <person name="Darby A."/>
            <person name="Hattori M."/>
            <person name="Ohkuma M."/>
        </authorList>
    </citation>
    <scope>NUCLEOTIDE SEQUENCE [LARGE SCALE GENOMIC DNA]</scope>
    <source>
        <strain evidence="2 3">JCM 21142</strain>
    </source>
</reference>
<dbReference type="eggNOG" id="COG0707">
    <property type="taxonomic scope" value="Bacteria"/>
</dbReference>
<dbReference type="AlphaFoldDB" id="W7YEB7"/>
<dbReference type="InterPro" id="IPR007235">
    <property type="entry name" value="Glyco_trans_28_C"/>
</dbReference>
<accession>W7YEB7</accession>
<dbReference type="SUPFAM" id="SSF53756">
    <property type="entry name" value="UDP-Glycosyltransferase/glycogen phosphorylase"/>
    <property type="match status" value="1"/>
</dbReference>
<evidence type="ECO:0000313" key="3">
    <source>
        <dbReference type="Proteomes" id="UP000019402"/>
    </source>
</evidence>
<protein>
    <submittedName>
        <fullName evidence="2">Undecaprenyldiphospho-muramoylpentapeptide beta-N-acetylglucosaminyltransferase</fullName>
    </submittedName>
</protein>
<name>W7YEB7_9BACT</name>
<dbReference type="Pfam" id="PF04101">
    <property type="entry name" value="Glyco_tran_28_C"/>
    <property type="match status" value="1"/>
</dbReference>
<dbReference type="EMBL" id="BAMD01000014">
    <property type="protein sequence ID" value="GAF02811.1"/>
    <property type="molecule type" value="Genomic_DNA"/>
</dbReference>
<comment type="caution">
    <text evidence="2">The sequence shown here is derived from an EMBL/GenBank/DDBJ whole genome shotgun (WGS) entry which is preliminary data.</text>
</comment>
<dbReference type="Gene3D" id="3.40.50.2000">
    <property type="entry name" value="Glycogen Phosphorylase B"/>
    <property type="match status" value="1"/>
</dbReference>
<dbReference type="PANTHER" id="PTHR21015:SF22">
    <property type="entry name" value="GLYCOSYLTRANSFERASE"/>
    <property type="match status" value="1"/>
</dbReference>
<keyword evidence="3" id="KW-1185">Reference proteome</keyword>
<dbReference type="GO" id="GO:0016758">
    <property type="term" value="F:hexosyltransferase activity"/>
    <property type="evidence" value="ECO:0007669"/>
    <property type="project" value="InterPro"/>
</dbReference>